<sequence length="157" mass="18116">MSDKESATVCPWCQTEIVWDEEIGPEDSCPHCFNELNDYRSLRVHLEGDELELTEDGDELTELNSYGLAIKKRLEQQEDSMECARCQEEMVLAGNVLVEDERFTPFIPNGPAPAFIKPPFRLHMFVCPSCFQVHHSLSDEDRMRLVSEWSRPHNEEG</sequence>
<name>A0ABV5VRG6_9BACL</name>
<evidence type="ECO:0000313" key="1">
    <source>
        <dbReference type="EMBL" id="MFB9750871.1"/>
    </source>
</evidence>
<keyword evidence="2" id="KW-1185">Reference proteome</keyword>
<protein>
    <submittedName>
        <fullName evidence="1">Uncharacterized protein</fullName>
    </submittedName>
</protein>
<reference evidence="1 2" key="1">
    <citation type="submission" date="2024-09" db="EMBL/GenBank/DDBJ databases">
        <authorList>
            <person name="Sun Q."/>
            <person name="Mori K."/>
        </authorList>
    </citation>
    <scope>NUCLEOTIDE SEQUENCE [LARGE SCALE GENOMIC DNA]</scope>
    <source>
        <strain evidence="1 2">JCM 12520</strain>
    </source>
</reference>
<gene>
    <name evidence="1" type="ORF">ACFFNY_04715</name>
</gene>
<dbReference type="Proteomes" id="UP001589619">
    <property type="component" value="Unassembled WGS sequence"/>
</dbReference>
<organism evidence="1 2">
    <name type="scientific">Paenibacillus hodogayensis</name>
    <dbReference type="NCBI Taxonomy" id="279208"/>
    <lineage>
        <taxon>Bacteria</taxon>
        <taxon>Bacillati</taxon>
        <taxon>Bacillota</taxon>
        <taxon>Bacilli</taxon>
        <taxon>Bacillales</taxon>
        <taxon>Paenibacillaceae</taxon>
        <taxon>Paenibacillus</taxon>
    </lineage>
</organism>
<comment type="caution">
    <text evidence="1">The sequence shown here is derived from an EMBL/GenBank/DDBJ whole genome shotgun (WGS) entry which is preliminary data.</text>
</comment>
<proteinExistence type="predicted"/>
<evidence type="ECO:0000313" key="2">
    <source>
        <dbReference type="Proteomes" id="UP001589619"/>
    </source>
</evidence>
<dbReference type="EMBL" id="JBHMAG010000004">
    <property type="protein sequence ID" value="MFB9750871.1"/>
    <property type="molecule type" value="Genomic_DNA"/>
</dbReference>
<dbReference type="RefSeq" id="WP_344905267.1">
    <property type="nucleotide sequence ID" value="NZ_BAAAYO010000002.1"/>
</dbReference>
<accession>A0ABV5VRG6</accession>